<feature type="region of interest" description="Disordered" evidence="1">
    <location>
        <begin position="1"/>
        <end position="24"/>
    </location>
</feature>
<accession>A0ABS0SXE0</accession>
<dbReference type="EMBL" id="JADWOX010000006">
    <property type="protein sequence ID" value="MBI1684281.1"/>
    <property type="molecule type" value="Genomic_DNA"/>
</dbReference>
<sequence length="176" mass="19582">MDPSDKPARRTRRKPESPEARSRRLQALAVQLADREHRAATALAARTGGLPRARGHVTPLHKIPDEAHRLEVWRARVERLEALLDQDGRKRETRAKIVLGATLLAEAQADPDDPLLARMMEILDRRISRPRDRHAITETLGLPLTPSKGEPVPALPDFDALAKAVLDAAPSPRRRG</sequence>
<reference evidence="2 3" key="1">
    <citation type="submission" date="2020-11" db="EMBL/GenBank/DDBJ databases">
        <title>genome sequence of strain KACC 18849.</title>
        <authorList>
            <person name="Gao J."/>
            <person name="Zhang X."/>
        </authorList>
    </citation>
    <scope>NUCLEOTIDE SEQUENCE [LARGE SCALE GENOMIC DNA]</scope>
    <source>
        <strain evidence="2 3">KACC 18849</strain>
    </source>
</reference>
<feature type="compositionally biased region" description="Basic and acidic residues" evidence="1">
    <location>
        <begin position="1"/>
        <end position="22"/>
    </location>
</feature>
<dbReference type="Proteomes" id="UP000639859">
    <property type="component" value="Unassembled WGS sequence"/>
</dbReference>
<evidence type="ECO:0000313" key="2">
    <source>
        <dbReference type="EMBL" id="MBI1684281.1"/>
    </source>
</evidence>
<protein>
    <submittedName>
        <fullName evidence="2">Uncharacterized protein</fullName>
    </submittedName>
</protein>
<evidence type="ECO:0000313" key="3">
    <source>
        <dbReference type="Proteomes" id="UP000639859"/>
    </source>
</evidence>
<keyword evidence="3" id="KW-1185">Reference proteome</keyword>
<evidence type="ECO:0000256" key="1">
    <source>
        <dbReference type="SAM" id="MobiDB-lite"/>
    </source>
</evidence>
<organism evidence="2 3">
    <name type="scientific">Caulobacter hibisci</name>
    <dbReference type="NCBI Taxonomy" id="2035993"/>
    <lineage>
        <taxon>Bacteria</taxon>
        <taxon>Pseudomonadati</taxon>
        <taxon>Pseudomonadota</taxon>
        <taxon>Alphaproteobacteria</taxon>
        <taxon>Caulobacterales</taxon>
        <taxon>Caulobacteraceae</taxon>
        <taxon>Caulobacter</taxon>
    </lineage>
</organism>
<name>A0ABS0SXE0_9CAUL</name>
<proteinExistence type="predicted"/>
<comment type="caution">
    <text evidence="2">The sequence shown here is derived from an EMBL/GenBank/DDBJ whole genome shotgun (WGS) entry which is preliminary data.</text>
</comment>
<gene>
    <name evidence="2" type="ORF">I4Q42_11445</name>
</gene>